<reference evidence="1" key="1">
    <citation type="submission" date="2020-04" db="EMBL/GenBank/DDBJ databases">
        <title>Deep metagenomics examines the oral microbiome during advanced dental caries in children, revealing novel taxa and co-occurrences with host molecules.</title>
        <authorList>
            <person name="Baker J.L."/>
            <person name="Morton J.T."/>
            <person name="Dinis M."/>
            <person name="Alvarez R."/>
            <person name="Tran N.C."/>
            <person name="Knight R."/>
            <person name="Edlund A."/>
        </authorList>
    </citation>
    <scope>NUCLEOTIDE SEQUENCE</scope>
    <source>
        <strain evidence="1">JCVI_32_bin.50</strain>
    </source>
</reference>
<accession>A0A9D5WY84</accession>
<dbReference type="AlphaFoldDB" id="A0A9D5WY84"/>
<keyword evidence="1" id="KW-0675">Receptor</keyword>
<dbReference type="InterPro" id="IPR008969">
    <property type="entry name" value="CarboxyPept-like_regulatory"/>
</dbReference>
<dbReference type="SUPFAM" id="SSF56935">
    <property type="entry name" value="Porins"/>
    <property type="match status" value="1"/>
</dbReference>
<evidence type="ECO:0000313" key="2">
    <source>
        <dbReference type="Proteomes" id="UP000787419"/>
    </source>
</evidence>
<dbReference type="Proteomes" id="UP000787419">
    <property type="component" value="Unassembled WGS sequence"/>
</dbReference>
<evidence type="ECO:0000313" key="1">
    <source>
        <dbReference type="EMBL" id="MBF1446934.1"/>
    </source>
</evidence>
<dbReference type="EMBL" id="JABZTM010000056">
    <property type="protein sequence ID" value="MBF1446934.1"/>
    <property type="molecule type" value="Genomic_DNA"/>
</dbReference>
<proteinExistence type="predicted"/>
<sequence>MHDLLQQSTDNTLFMKKTLTINAKSTFFHSSRMDWKRVSALFLCLLFVLFASAQDRISGVVVDSLTHKPIAKANVMLLKGGKVVTFSRANDKGEFSFTHSTANLKELQLQATALEYEKKRIAIATPTGNRIAMVQKVFEMQEVTVMAGPITGGKDTITFDLTRFASERDNSLKDVLAKLPGVNVGSDGKISVNGKDISRFTVEGLDLSDGRYNKLTENIKAKDVKKAEVIEHDQPIKALKGKVFTDNVAMNVKLKDNARDRLSVTLRPYLAVGKPSHVAGSANMLQIGKRKQIMYDAIYDRRGRDVAQSGFAFVSDYMAPQPANLSSWYSVPTLKAPIDADRLRFNTSQSYSINRLLKTKNNNEMRITADYFRNVLRQNTANSSTYYFAETPTTTTEKHRMILKEDVFNFSIDKKINTEKHYGSMRFSVNAEQDDALSGLESTGHAKLSQRVRTPEVNVKGYITTTQNCKRGTLSLQSIVDYHHTRNDLYINTDRENIQSNLWHNNNEVSWRTTENGFTQHYNFDVDFQHLNVRNGHTQITFHSSPSLNYEKGKWHATVRQELNLKYLTQQRKWYFYMSPSLYANYKKSSRTETNALFYYGQSLRGLSDFALDSYRTNYRTWKTSPTFMPRTHSLNFNLTHNYKRVAREFFSNFSLNANRTWSNSVVDMQIQNGNYLMTYAQHNTKNTSVTGRFWVSKGFYKQHFKTSCGISAAYSDGEQYTAGKVVGYQYRSLTFSPSLTYSPSWAFVTYSGDFALSKSTSDNASMSSRFNWKQSLTLTSTIRKVDLSLSGIYYHNQLEGATLNTFLADAKVTWRQKNFLVLATLANLFNKRNYIETSYSGVGIFTNSYELRPRELILTFEFRF</sequence>
<gene>
    <name evidence="1" type="ORF">HXN55_06075</name>
</gene>
<name>A0A9D5WY84_9BACT</name>
<dbReference type="SUPFAM" id="SSF49464">
    <property type="entry name" value="Carboxypeptidase regulatory domain-like"/>
    <property type="match status" value="1"/>
</dbReference>
<protein>
    <submittedName>
        <fullName evidence="1">TonB-dependent receptor</fullName>
    </submittedName>
</protein>
<comment type="caution">
    <text evidence="1">The sequence shown here is derived from an EMBL/GenBank/DDBJ whole genome shotgun (WGS) entry which is preliminary data.</text>
</comment>
<organism evidence="1 2">
    <name type="scientific">Prevotella nigrescens</name>
    <dbReference type="NCBI Taxonomy" id="28133"/>
    <lineage>
        <taxon>Bacteria</taxon>
        <taxon>Pseudomonadati</taxon>
        <taxon>Bacteroidota</taxon>
        <taxon>Bacteroidia</taxon>
        <taxon>Bacteroidales</taxon>
        <taxon>Prevotellaceae</taxon>
        <taxon>Prevotella</taxon>
    </lineage>
</organism>